<sequence length="119" mass="12594">MKSANVTFSRVAGVVEMTLEIDGQRIASSTSQESIALELQIHEVGHLSIEGKFSTDLPTSAETLAQASEVAFSELMPALRLIAACSTTGLASHSLLPKKARKRAVVDAKPAKTGKHANH</sequence>
<name>A0A6L5QKC7_9BURK</name>
<protein>
    <submittedName>
        <fullName evidence="1">Uncharacterized protein</fullName>
    </submittedName>
</protein>
<comment type="caution">
    <text evidence="1">The sequence shown here is derived from an EMBL/GenBank/DDBJ whole genome shotgun (WGS) entry which is preliminary data.</text>
</comment>
<dbReference type="RefSeq" id="WP_154364421.1">
    <property type="nucleotide sequence ID" value="NZ_WKJM01000018.1"/>
</dbReference>
<dbReference type="EMBL" id="WKJM01000018">
    <property type="protein sequence ID" value="MRX10169.1"/>
    <property type="molecule type" value="Genomic_DNA"/>
</dbReference>
<keyword evidence="2" id="KW-1185">Reference proteome</keyword>
<proteinExistence type="predicted"/>
<organism evidence="1 2">
    <name type="scientific">Duganella alba</name>
    <dbReference type="NCBI Taxonomy" id="2666081"/>
    <lineage>
        <taxon>Bacteria</taxon>
        <taxon>Pseudomonadati</taxon>
        <taxon>Pseudomonadota</taxon>
        <taxon>Betaproteobacteria</taxon>
        <taxon>Burkholderiales</taxon>
        <taxon>Oxalobacteraceae</taxon>
        <taxon>Telluria group</taxon>
        <taxon>Duganella</taxon>
    </lineage>
</organism>
<accession>A0A6L5QKC7</accession>
<gene>
    <name evidence="1" type="ORF">GJ697_20230</name>
</gene>
<dbReference type="Proteomes" id="UP000481037">
    <property type="component" value="Unassembled WGS sequence"/>
</dbReference>
<dbReference type="AlphaFoldDB" id="A0A6L5QKC7"/>
<evidence type="ECO:0000313" key="1">
    <source>
        <dbReference type="EMBL" id="MRX10169.1"/>
    </source>
</evidence>
<reference evidence="1 2" key="1">
    <citation type="submission" date="2019-11" db="EMBL/GenBank/DDBJ databases">
        <title>Novel species isolated from a subtropical stream in China.</title>
        <authorList>
            <person name="Lu H."/>
        </authorList>
    </citation>
    <scope>NUCLEOTIDE SEQUENCE [LARGE SCALE GENOMIC DNA]</scope>
    <source>
        <strain evidence="1 2">FT25W</strain>
    </source>
</reference>
<evidence type="ECO:0000313" key="2">
    <source>
        <dbReference type="Proteomes" id="UP000481037"/>
    </source>
</evidence>